<dbReference type="EMBL" id="MLJW01003075">
    <property type="protein sequence ID" value="OIQ72922.1"/>
    <property type="molecule type" value="Genomic_DNA"/>
</dbReference>
<organism evidence="1">
    <name type="scientific">mine drainage metagenome</name>
    <dbReference type="NCBI Taxonomy" id="410659"/>
    <lineage>
        <taxon>unclassified sequences</taxon>
        <taxon>metagenomes</taxon>
        <taxon>ecological metagenomes</taxon>
    </lineage>
</organism>
<protein>
    <submittedName>
        <fullName evidence="1">Uncharacterized protein</fullName>
    </submittedName>
</protein>
<proteinExistence type="predicted"/>
<sequence>MRTGPPASLPHVGSVTLAQAGRYESAGATSKVAAATAAMYRAVSEVIRARSARVFDPLITVVVLAASSIR</sequence>
<dbReference type="AlphaFoldDB" id="A0A1J5PP32"/>
<comment type="caution">
    <text evidence="1">The sequence shown here is derived from an EMBL/GenBank/DDBJ whole genome shotgun (WGS) entry which is preliminary data.</text>
</comment>
<reference evidence="1" key="1">
    <citation type="submission" date="2016-10" db="EMBL/GenBank/DDBJ databases">
        <title>Sequence of Gallionella enrichment culture.</title>
        <authorList>
            <person name="Poehlein A."/>
            <person name="Muehling M."/>
            <person name="Daniel R."/>
        </authorList>
    </citation>
    <scope>NUCLEOTIDE SEQUENCE</scope>
</reference>
<gene>
    <name evidence="1" type="ORF">GALL_454470</name>
</gene>
<evidence type="ECO:0000313" key="1">
    <source>
        <dbReference type="EMBL" id="OIQ72922.1"/>
    </source>
</evidence>
<accession>A0A1J5PP32</accession>
<name>A0A1J5PP32_9ZZZZ</name>